<feature type="region of interest" description="Disordered" evidence="1">
    <location>
        <begin position="357"/>
        <end position="513"/>
    </location>
</feature>
<feature type="compositionally biased region" description="Low complexity" evidence="1">
    <location>
        <begin position="357"/>
        <end position="370"/>
    </location>
</feature>
<feature type="region of interest" description="Disordered" evidence="1">
    <location>
        <begin position="312"/>
        <end position="331"/>
    </location>
</feature>
<organism evidence="3 4">
    <name type="scientific">Pyrrhoderma noxium</name>
    <dbReference type="NCBI Taxonomy" id="2282107"/>
    <lineage>
        <taxon>Eukaryota</taxon>
        <taxon>Fungi</taxon>
        <taxon>Dikarya</taxon>
        <taxon>Basidiomycota</taxon>
        <taxon>Agaricomycotina</taxon>
        <taxon>Agaricomycetes</taxon>
        <taxon>Hymenochaetales</taxon>
        <taxon>Hymenochaetaceae</taxon>
        <taxon>Pyrrhoderma</taxon>
    </lineage>
</organism>
<dbReference type="Proteomes" id="UP000217199">
    <property type="component" value="Unassembled WGS sequence"/>
</dbReference>
<evidence type="ECO:0000313" key="3">
    <source>
        <dbReference type="EMBL" id="PAV22335.1"/>
    </source>
</evidence>
<dbReference type="STRING" id="2282107.A0A286US91"/>
<sequence>MDDDKQARVYHDVFGLQPLRLLDSTHTRQSGLRGLTLNCLVLLTFPSLAISFTFTYSPPTSCDNLNISWSGGNGPFSLLITPFFYVPQNISIPDSAYDESTGSGSFSLQLELPPGRKFLLTMSDSQGFESGGTSDILTVGSSISNDNCNLTGPIPDFLFQANSALQQCRTFTFSDYYDAVQPVRILGLIPLGQHFELDPPKSSSASFDWIANVANGTSITFILTDSKGRQGGSSDLRTVGISDDSSCIDASSPSSTASSTQTGAVASATETVKVNDGNNTAAIVGGVVGGLALFPAIFLLCFCCLRRRRQGTNDADVPHPPMTMIGRNSSGPSTYSRVYSTLFSAATRMRANSPIDLLSSSRLTRPSPSRQGSNTIADDLIPTPYNLPSEVSAVDGHSTNRPSSAYIRDHQRRHQSTSPPLPYLNYPQSPTTVTSRNEQSYSPTRSDTYMLSNPHSPRSSNSHSQSRRTRLILHTDLEDVHSRDDDGSSVLELPPEYSDRRPPTLIVGARKQG</sequence>
<gene>
    <name evidence="3" type="ORF">PNOK_0229200</name>
</gene>
<dbReference type="EMBL" id="NBII01000002">
    <property type="protein sequence ID" value="PAV22335.1"/>
    <property type="molecule type" value="Genomic_DNA"/>
</dbReference>
<comment type="caution">
    <text evidence="3">The sequence shown here is derived from an EMBL/GenBank/DDBJ whole genome shotgun (WGS) entry which is preliminary data.</text>
</comment>
<keyword evidence="4" id="KW-1185">Reference proteome</keyword>
<feature type="transmembrane region" description="Helical" evidence="2">
    <location>
        <begin position="35"/>
        <end position="56"/>
    </location>
</feature>
<evidence type="ECO:0000256" key="1">
    <source>
        <dbReference type="SAM" id="MobiDB-lite"/>
    </source>
</evidence>
<dbReference type="OrthoDB" id="2591431at2759"/>
<dbReference type="PANTHER" id="PTHR37487">
    <property type="entry name" value="CHROMOSOME 1, WHOLE GENOME SHOTGUN SEQUENCE"/>
    <property type="match status" value="1"/>
</dbReference>
<name>A0A286US91_9AGAM</name>
<feature type="compositionally biased region" description="Polar residues" evidence="1">
    <location>
        <begin position="426"/>
        <end position="451"/>
    </location>
</feature>
<evidence type="ECO:0000313" key="4">
    <source>
        <dbReference type="Proteomes" id="UP000217199"/>
    </source>
</evidence>
<feature type="compositionally biased region" description="Basic and acidic residues" evidence="1">
    <location>
        <begin position="473"/>
        <end position="486"/>
    </location>
</feature>
<keyword evidence="2" id="KW-1133">Transmembrane helix</keyword>
<keyword evidence="2" id="KW-0812">Transmembrane</keyword>
<proteinExistence type="predicted"/>
<reference evidence="3 4" key="1">
    <citation type="journal article" date="2017" name="Mol. Ecol.">
        <title>Comparative and population genomic landscape of Phellinus noxius: A hypervariable fungus causing root rot in trees.</title>
        <authorList>
            <person name="Chung C.L."/>
            <person name="Lee T.J."/>
            <person name="Akiba M."/>
            <person name="Lee H.H."/>
            <person name="Kuo T.H."/>
            <person name="Liu D."/>
            <person name="Ke H.M."/>
            <person name="Yokoi T."/>
            <person name="Roa M.B."/>
            <person name="Lu M.J."/>
            <person name="Chang Y.Y."/>
            <person name="Ann P.J."/>
            <person name="Tsai J.N."/>
            <person name="Chen C.Y."/>
            <person name="Tzean S.S."/>
            <person name="Ota Y."/>
            <person name="Hattori T."/>
            <person name="Sahashi N."/>
            <person name="Liou R.F."/>
            <person name="Kikuchi T."/>
            <person name="Tsai I.J."/>
        </authorList>
    </citation>
    <scope>NUCLEOTIDE SEQUENCE [LARGE SCALE GENOMIC DNA]</scope>
    <source>
        <strain evidence="3 4">FFPRI411160</strain>
    </source>
</reference>
<keyword evidence="2" id="KW-0472">Membrane</keyword>
<dbReference type="InParanoid" id="A0A286US91"/>
<evidence type="ECO:0000256" key="2">
    <source>
        <dbReference type="SAM" id="Phobius"/>
    </source>
</evidence>
<feature type="transmembrane region" description="Helical" evidence="2">
    <location>
        <begin position="281"/>
        <end position="305"/>
    </location>
</feature>
<dbReference type="PANTHER" id="PTHR37487:SF3">
    <property type="entry name" value="CLEAVAGE_POLYADENYLATION SPECIFICITY FACTOR A SUBUNIT N-TERMINAL DOMAIN-CONTAINING PROTEIN"/>
    <property type="match status" value="1"/>
</dbReference>
<protein>
    <submittedName>
        <fullName evidence="3">Uncharacterized protein</fullName>
    </submittedName>
</protein>
<dbReference type="AlphaFoldDB" id="A0A286US91"/>
<accession>A0A286US91</accession>
<feature type="compositionally biased region" description="Low complexity" evidence="1">
    <location>
        <begin position="452"/>
        <end position="464"/>
    </location>
</feature>